<name>A0A4R8WX97_9MICO</name>
<proteinExistence type="predicted"/>
<comment type="caution">
    <text evidence="1">The sequence shown here is derived from an EMBL/GenBank/DDBJ whole genome shotgun (WGS) entry which is preliminary data.</text>
</comment>
<gene>
    <name evidence="1" type="ORF">E3O19_09330</name>
</gene>
<dbReference type="Proteomes" id="UP000298412">
    <property type="component" value="Unassembled WGS sequence"/>
</dbReference>
<dbReference type="RefSeq" id="WP_134567049.1">
    <property type="nucleotide sequence ID" value="NZ_SOFP01000046.1"/>
</dbReference>
<dbReference type="AlphaFoldDB" id="A0A4R8WX97"/>
<keyword evidence="2" id="KW-1185">Reference proteome</keyword>
<evidence type="ECO:0000313" key="2">
    <source>
        <dbReference type="Proteomes" id="UP000298412"/>
    </source>
</evidence>
<accession>A0A4R8WX97</accession>
<dbReference type="OrthoDB" id="4224442at2"/>
<dbReference type="EMBL" id="SOFP01000046">
    <property type="protein sequence ID" value="TFC15308.1"/>
    <property type="molecule type" value="Genomic_DNA"/>
</dbReference>
<reference evidence="1 2" key="1">
    <citation type="submission" date="2019-03" db="EMBL/GenBank/DDBJ databases">
        <title>Genomics of glacier-inhabiting Cryobacterium strains.</title>
        <authorList>
            <person name="Liu Q."/>
            <person name="Xin Y.-H."/>
        </authorList>
    </citation>
    <scope>NUCLEOTIDE SEQUENCE [LARGE SCALE GENOMIC DNA]</scope>
    <source>
        <strain evidence="1 2">MDT1-3</strain>
    </source>
</reference>
<protein>
    <submittedName>
        <fullName evidence="1">Uncharacterized protein</fullName>
    </submittedName>
</protein>
<evidence type="ECO:0000313" key="1">
    <source>
        <dbReference type="EMBL" id="TFC15308.1"/>
    </source>
</evidence>
<organism evidence="1 2">
    <name type="scientific">Cryobacterium algoritolerans</name>
    <dbReference type="NCBI Taxonomy" id="1259184"/>
    <lineage>
        <taxon>Bacteria</taxon>
        <taxon>Bacillati</taxon>
        <taxon>Actinomycetota</taxon>
        <taxon>Actinomycetes</taxon>
        <taxon>Micrococcales</taxon>
        <taxon>Microbacteriaceae</taxon>
        <taxon>Cryobacterium</taxon>
    </lineage>
</organism>
<sequence length="326" mass="33530">MASGADESGEDMVVGRTNTSEDRTLLLAINGDNAAEGYGEDFVLNVSTQGDQILVSSSHGVHAIHARGTVSYLTRGAPGTVPAGNGIIAQGVNGAVGYVHEVARDKPLESSVGAGLLGVGGAGAAGVFGSEQNGIVGYEQSTGRDLVFEAGRRSDVLGRAETGVSGDGAIGPGVFGHRVPGVEGQSTGGPGILDVGLTRLVATGSDGPGTIASSTSEQAATLESTRMAQLLLVPLRIESPLVLKRSTAGELLTTIRADAEQRGKDIVSLWFCKVGGDPTQSNWVKLAWRRERQFRSVSSAVSGGNRGSGISQTLARFPCWMHLHAK</sequence>